<protein>
    <recommendedName>
        <fullName evidence="5">HMG box domain-containing protein</fullName>
    </recommendedName>
</protein>
<evidence type="ECO:0000256" key="3">
    <source>
        <dbReference type="PROSITE-ProRule" id="PRU00267"/>
    </source>
</evidence>
<dbReference type="PROSITE" id="PS50118">
    <property type="entry name" value="HMG_BOX_2"/>
    <property type="match status" value="1"/>
</dbReference>
<feature type="compositionally biased region" description="Pro residues" evidence="4">
    <location>
        <begin position="175"/>
        <end position="191"/>
    </location>
</feature>
<keyword evidence="2 3" id="KW-0539">Nucleus</keyword>
<dbReference type="Proteomes" id="UP001175227">
    <property type="component" value="Unassembled WGS sequence"/>
</dbReference>
<feature type="region of interest" description="Disordered" evidence="4">
    <location>
        <begin position="171"/>
        <end position="200"/>
    </location>
</feature>
<dbReference type="GO" id="GO:0000981">
    <property type="term" value="F:DNA-binding transcription factor activity, RNA polymerase II-specific"/>
    <property type="evidence" value="ECO:0007669"/>
    <property type="project" value="TreeGrafter"/>
</dbReference>
<accession>A0AA39P3E4</accession>
<comment type="caution">
    <text evidence="6">The sequence shown here is derived from an EMBL/GenBank/DDBJ whole genome shotgun (WGS) entry which is preliminary data.</text>
</comment>
<feature type="region of interest" description="Disordered" evidence="4">
    <location>
        <begin position="235"/>
        <end position="260"/>
    </location>
</feature>
<evidence type="ECO:0000256" key="4">
    <source>
        <dbReference type="SAM" id="MobiDB-lite"/>
    </source>
</evidence>
<dbReference type="PANTHER" id="PTHR45789:SF2">
    <property type="entry name" value="FI18025P1"/>
    <property type="match status" value="1"/>
</dbReference>
<feature type="compositionally biased region" description="Basic and acidic residues" evidence="4">
    <location>
        <begin position="108"/>
        <end position="125"/>
    </location>
</feature>
<dbReference type="SMART" id="SM00398">
    <property type="entry name" value="HMG"/>
    <property type="match status" value="1"/>
</dbReference>
<feature type="region of interest" description="Disordered" evidence="4">
    <location>
        <begin position="101"/>
        <end position="146"/>
    </location>
</feature>
<feature type="domain" description="HMG box" evidence="5">
    <location>
        <begin position="35"/>
        <end position="104"/>
    </location>
</feature>
<keyword evidence="7" id="KW-1185">Reference proteome</keyword>
<dbReference type="InterPro" id="IPR009071">
    <property type="entry name" value="HMG_box_dom"/>
</dbReference>
<dbReference type="GO" id="GO:0005634">
    <property type="term" value="C:nucleus"/>
    <property type="evidence" value="ECO:0007669"/>
    <property type="project" value="UniProtKB-UniRule"/>
</dbReference>
<dbReference type="CDD" id="cd01389">
    <property type="entry name" value="HMG-box_ROX1-like"/>
    <property type="match status" value="1"/>
</dbReference>
<dbReference type="Gene3D" id="1.10.30.10">
    <property type="entry name" value="High mobility group box domain"/>
    <property type="match status" value="1"/>
</dbReference>
<feature type="region of interest" description="Disordered" evidence="4">
    <location>
        <begin position="386"/>
        <end position="448"/>
    </location>
</feature>
<name>A0AA39P3E4_9AGAR</name>
<organism evidence="6 7">
    <name type="scientific">Armillaria novae-zelandiae</name>
    <dbReference type="NCBI Taxonomy" id="153914"/>
    <lineage>
        <taxon>Eukaryota</taxon>
        <taxon>Fungi</taxon>
        <taxon>Dikarya</taxon>
        <taxon>Basidiomycota</taxon>
        <taxon>Agaricomycotina</taxon>
        <taxon>Agaricomycetes</taxon>
        <taxon>Agaricomycetidae</taxon>
        <taxon>Agaricales</taxon>
        <taxon>Marasmiineae</taxon>
        <taxon>Physalacriaceae</taxon>
        <taxon>Armillaria</taxon>
    </lineage>
</organism>
<evidence type="ECO:0000256" key="2">
    <source>
        <dbReference type="ARBA" id="ARBA00023242"/>
    </source>
</evidence>
<dbReference type="EMBL" id="JAUEPR010000019">
    <property type="protein sequence ID" value="KAK0476616.1"/>
    <property type="molecule type" value="Genomic_DNA"/>
</dbReference>
<dbReference type="InterPro" id="IPR036910">
    <property type="entry name" value="HMG_box_dom_sf"/>
</dbReference>
<dbReference type="GO" id="GO:0000978">
    <property type="term" value="F:RNA polymerase II cis-regulatory region sequence-specific DNA binding"/>
    <property type="evidence" value="ECO:0007669"/>
    <property type="project" value="TreeGrafter"/>
</dbReference>
<proteinExistence type="predicted"/>
<evidence type="ECO:0000259" key="5">
    <source>
        <dbReference type="PROSITE" id="PS50118"/>
    </source>
</evidence>
<keyword evidence="1 3" id="KW-0238">DNA-binding</keyword>
<feature type="compositionally biased region" description="Polar residues" evidence="4">
    <location>
        <begin position="406"/>
        <end position="420"/>
    </location>
</feature>
<dbReference type="InterPro" id="IPR051356">
    <property type="entry name" value="SOX/SOX-like_TF"/>
</dbReference>
<gene>
    <name evidence="6" type="ORF">IW261DRAFT_1489133</name>
</gene>
<dbReference type="SUPFAM" id="SSF47095">
    <property type="entry name" value="HMG-box"/>
    <property type="match status" value="1"/>
</dbReference>
<dbReference type="PANTHER" id="PTHR45789">
    <property type="entry name" value="FI18025P1"/>
    <property type="match status" value="1"/>
</dbReference>
<dbReference type="Pfam" id="PF00505">
    <property type="entry name" value="HMG_box"/>
    <property type="match status" value="1"/>
</dbReference>
<feature type="DNA-binding region" description="HMG box" evidence="3">
    <location>
        <begin position="35"/>
        <end position="104"/>
    </location>
</feature>
<evidence type="ECO:0000256" key="1">
    <source>
        <dbReference type="ARBA" id="ARBA00023125"/>
    </source>
</evidence>
<evidence type="ECO:0000313" key="6">
    <source>
        <dbReference type="EMBL" id="KAK0476616.1"/>
    </source>
</evidence>
<reference evidence="6" key="1">
    <citation type="submission" date="2023-06" db="EMBL/GenBank/DDBJ databases">
        <authorList>
            <consortium name="Lawrence Berkeley National Laboratory"/>
            <person name="Ahrendt S."/>
            <person name="Sahu N."/>
            <person name="Indic B."/>
            <person name="Wong-Bajracharya J."/>
            <person name="Merenyi Z."/>
            <person name="Ke H.-M."/>
            <person name="Monk M."/>
            <person name="Kocsube S."/>
            <person name="Drula E."/>
            <person name="Lipzen A."/>
            <person name="Balint B."/>
            <person name="Henrissat B."/>
            <person name="Andreopoulos B."/>
            <person name="Martin F.M."/>
            <person name="Harder C.B."/>
            <person name="Rigling D."/>
            <person name="Ford K.L."/>
            <person name="Foster G.D."/>
            <person name="Pangilinan J."/>
            <person name="Papanicolaou A."/>
            <person name="Barry K."/>
            <person name="LaButti K."/>
            <person name="Viragh M."/>
            <person name="Koriabine M."/>
            <person name="Yan M."/>
            <person name="Riley R."/>
            <person name="Champramary S."/>
            <person name="Plett K.L."/>
            <person name="Tsai I.J."/>
            <person name="Slot J."/>
            <person name="Sipos G."/>
            <person name="Plett J."/>
            <person name="Nagy L.G."/>
            <person name="Grigoriev I.V."/>
        </authorList>
    </citation>
    <scope>NUCLEOTIDE SEQUENCE</scope>
    <source>
        <strain evidence="6">ICMP 16352</strain>
    </source>
</reference>
<dbReference type="AlphaFoldDB" id="A0AA39P3E4"/>
<sequence>MTLAVLHRPRPTTPSLPLLSFRHRIMAGPSSSAKPPRPPNAWILFRSDMVRVMPKPATGAAQQSVVSKAISKLWAEADPAIKHEYERRAEIRKQEHAEMYPDYRFQPVKKEDKERRKEEAKLAKERSRRSGRKDRGSNRYEPYPAATTSAVTTAPFPYAIPHFYPLAAQSYHPAPHGPTPPMSAAPSPSPENSPLDDQSVSYPQTYETVSNVSSLPSPATTSSVVPSMLLRSSNDAAQEMSLSSSQVSPPQLPPSVPSQPGGLQFSWSLHEYTEQPILPQQPLSLSVSVPSNEQWNDPTFDDSLQALLTSTDDPSIFTLSHFGEFPDHATLDAVALPMFNSNEFNFDLGNIASQPNEDFIPPNDGISSFGSSHVLNLDEFINFDAYEPSHPQNLPSPPPNEPPVRQTYQPPSGAPFSTSRRVAGSWKQPFGRGSSPDITPLPYGVSAN</sequence>
<evidence type="ECO:0000313" key="7">
    <source>
        <dbReference type="Proteomes" id="UP001175227"/>
    </source>
</evidence>